<dbReference type="SUPFAM" id="SSF103473">
    <property type="entry name" value="MFS general substrate transporter"/>
    <property type="match status" value="1"/>
</dbReference>
<feature type="transmembrane region" description="Helical" evidence="6">
    <location>
        <begin position="146"/>
        <end position="169"/>
    </location>
</feature>
<evidence type="ECO:0000259" key="7">
    <source>
        <dbReference type="PROSITE" id="PS50850"/>
    </source>
</evidence>
<evidence type="ECO:0000256" key="6">
    <source>
        <dbReference type="SAM" id="Phobius"/>
    </source>
</evidence>
<feature type="transmembrane region" description="Helical" evidence="6">
    <location>
        <begin position="223"/>
        <end position="246"/>
    </location>
</feature>
<name>A0A6J7HIL1_9ZZZZ</name>
<evidence type="ECO:0000256" key="4">
    <source>
        <dbReference type="ARBA" id="ARBA00022989"/>
    </source>
</evidence>
<accession>A0A6J7HIL1</accession>
<reference evidence="8" key="1">
    <citation type="submission" date="2020-05" db="EMBL/GenBank/DDBJ databases">
        <authorList>
            <person name="Chiriac C."/>
            <person name="Salcher M."/>
            <person name="Ghai R."/>
            <person name="Kavagutti S V."/>
        </authorList>
    </citation>
    <scope>NUCLEOTIDE SEQUENCE</scope>
</reference>
<dbReference type="InterPro" id="IPR011701">
    <property type="entry name" value="MFS"/>
</dbReference>
<feature type="transmembrane region" description="Helical" evidence="6">
    <location>
        <begin position="108"/>
        <end position="134"/>
    </location>
</feature>
<feature type="transmembrane region" description="Helical" evidence="6">
    <location>
        <begin position="23"/>
        <end position="46"/>
    </location>
</feature>
<dbReference type="Pfam" id="PF07690">
    <property type="entry name" value="MFS_1"/>
    <property type="match status" value="1"/>
</dbReference>
<organism evidence="8">
    <name type="scientific">freshwater metagenome</name>
    <dbReference type="NCBI Taxonomy" id="449393"/>
    <lineage>
        <taxon>unclassified sequences</taxon>
        <taxon>metagenomes</taxon>
        <taxon>ecological metagenomes</taxon>
    </lineage>
</organism>
<dbReference type="PANTHER" id="PTHR23513">
    <property type="entry name" value="INTEGRAL MEMBRANE EFFLUX PROTEIN-RELATED"/>
    <property type="match status" value="1"/>
</dbReference>
<dbReference type="CDD" id="cd06173">
    <property type="entry name" value="MFS_MefA_like"/>
    <property type="match status" value="1"/>
</dbReference>
<feature type="transmembrane region" description="Helical" evidence="6">
    <location>
        <begin position="52"/>
        <end position="77"/>
    </location>
</feature>
<dbReference type="AlphaFoldDB" id="A0A6J7HIL1"/>
<feature type="transmembrane region" description="Helical" evidence="6">
    <location>
        <begin position="84"/>
        <end position="102"/>
    </location>
</feature>
<feature type="domain" description="Major facilitator superfamily (MFS) profile" evidence="7">
    <location>
        <begin position="1"/>
        <end position="400"/>
    </location>
</feature>
<gene>
    <name evidence="8" type="ORF">UFOPK3684_00156</name>
</gene>
<evidence type="ECO:0000256" key="2">
    <source>
        <dbReference type="ARBA" id="ARBA00022475"/>
    </source>
</evidence>
<dbReference type="EMBL" id="CAFBMZ010000006">
    <property type="protein sequence ID" value="CAB4916933.1"/>
    <property type="molecule type" value="Genomic_DNA"/>
</dbReference>
<dbReference type="GO" id="GO:0005886">
    <property type="term" value="C:plasma membrane"/>
    <property type="evidence" value="ECO:0007669"/>
    <property type="project" value="UniProtKB-SubCell"/>
</dbReference>
<dbReference type="PANTHER" id="PTHR23513:SF11">
    <property type="entry name" value="STAPHYLOFERRIN A TRANSPORTER"/>
    <property type="match status" value="1"/>
</dbReference>
<feature type="transmembrane region" description="Helical" evidence="6">
    <location>
        <begin position="258"/>
        <end position="279"/>
    </location>
</feature>
<protein>
    <submittedName>
        <fullName evidence="8">Unannotated protein</fullName>
    </submittedName>
</protein>
<feature type="transmembrane region" description="Helical" evidence="6">
    <location>
        <begin position="286"/>
        <end position="306"/>
    </location>
</feature>
<evidence type="ECO:0000256" key="1">
    <source>
        <dbReference type="ARBA" id="ARBA00004651"/>
    </source>
</evidence>
<feature type="transmembrane region" description="Helical" evidence="6">
    <location>
        <begin position="347"/>
        <end position="366"/>
    </location>
</feature>
<dbReference type="PROSITE" id="PS50850">
    <property type="entry name" value="MFS"/>
    <property type="match status" value="1"/>
</dbReference>
<feature type="transmembrane region" description="Helical" evidence="6">
    <location>
        <begin position="312"/>
        <end position="335"/>
    </location>
</feature>
<evidence type="ECO:0000256" key="3">
    <source>
        <dbReference type="ARBA" id="ARBA00022692"/>
    </source>
</evidence>
<feature type="transmembrane region" description="Helical" evidence="6">
    <location>
        <begin position="378"/>
        <end position="399"/>
    </location>
</feature>
<keyword evidence="2" id="KW-1003">Cell membrane</keyword>
<evidence type="ECO:0000256" key="5">
    <source>
        <dbReference type="ARBA" id="ARBA00023136"/>
    </source>
</evidence>
<sequence length="412" mass="44549">MEKELGDIHSLLSPLRNKFFRKLWISSIFSSISGQIFPICATLLLLKEDKPALAISLLLSSQVVAYLIFAPFGGLLADRISRMILVRIGLFSRIIFSSQLLFGPAPHVARLTVTVFLMGMVDAATSGAGGALIPDIVSKSGLQAANALRAVTGRVASISGPGIAIFLVSVTSSRIGFITTSIGMTIALILLFGINVPDSTKYPRTHFLEELLAGYHFVRNSQWMLAVMVALAFQTSILFGAEMVLLPIITTREFDTPRIFTIAIMSLSLGSLITAAFAAKLRAKSPGLIAFISWSFLVFLIVALIFPISPAFVIICYFLGGLATEPMGIFWQTALQREAPDHSRARVLSFESMLSSALMPIGVGLAGPMVNLLGERTYMTICAVIFTLIGFFVLFIPGVKSFSTPIKETQSL</sequence>
<dbReference type="Gene3D" id="1.20.1250.20">
    <property type="entry name" value="MFS general substrate transporter like domains"/>
    <property type="match status" value="1"/>
</dbReference>
<keyword evidence="5 6" id="KW-0472">Membrane</keyword>
<keyword evidence="3 6" id="KW-0812">Transmembrane</keyword>
<comment type="subcellular location">
    <subcellularLocation>
        <location evidence="1">Cell membrane</location>
        <topology evidence="1">Multi-pass membrane protein</topology>
    </subcellularLocation>
</comment>
<dbReference type="InterPro" id="IPR036259">
    <property type="entry name" value="MFS_trans_sf"/>
</dbReference>
<keyword evidence="4 6" id="KW-1133">Transmembrane helix</keyword>
<proteinExistence type="predicted"/>
<feature type="transmembrane region" description="Helical" evidence="6">
    <location>
        <begin position="175"/>
        <end position="194"/>
    </location>
</feature>
<evidence type="ECO:0000313" key="8">
    <source>
        <dbReference type="EMBL" id="CAB4916933.1"/>
    </source>
</evidence>
<dbReference type="GO" id="GO:0022857">
    <property type="term" value="F:transmembrane transporter activity"/>
    <property type="evidence" value="ECO:0007669"/>
    <property type="project" value="InterPro"/>
</dbReference>
<dbReference type="InterPro" id="IPR020846">
    <property type="entry name" value="MFS_dom"/>
</dbReference>